<dbReference type="AlphaFoldDB" id="A0A8J8YPU8"/>
<protein>
    <submittedName>
        <fullName evidence="1">Uncharacterized protein</fullName>
    </submittedName>
</protein>
<dbReference type="Proteomes" id="UP000007752">
    <property type="component" value="Chromosome 4"/>
</dbReference>
<accession>A0A8J8YPU8</accession>
<proteinExistence type="predicted"/>
<organism evidence="1">
    <name type="scientific">Oryza sativa subsp. japonica</name>
    <name type="common">Rice</name>
    <dbReference type="NCBI Taxonomy" id="39947"/>
    <lineage>
        <taxon>Eukaryota</taxon>
        <taxon>Viridiplantae</taxon>
        <taxon>Streptophyta</taxon>
        <taxon>Embryophyta</taxon>
        <taxon>Tracheophyta</taxon>
        <taxon>Spermatophyta</taxon>
        <taxon>Magnoliopsida</taxon>
        <taxon>Liliopsida</taxon>
        <taxon>Poales</taxon>
        <taxon>Poaceae</taxon>
        <taxon>BOP clade</taxon>
        <taxon>Oryzoideae</taxon>
        <taxon>Oryzeae</taxon>
        <taxon>Oryzinae</taxon>
        <taxon>Oryza</taxon>
        <taxon>Oryza sativa</taxon>
    </lineage>
</organism>
<gene>
    <name evidence="1" type="ORF">OsJ_14469</name>
</gene>
<reference evidence="1" key="2">
    <citation type="submission" date="2008-12" db="EMBL/GenBank/DDBJ databases">
        <title>Improved gene annotation of the rice (Oryza sativa) genomes.</title>
        <authorList>
            <person name="Wang J."/>
            <person name="Li R."/>
            <person name="Fan W."/>
            <person name="Huang Q."/>
            <person name="Zhang J."/>
            <person name="Zhou Y."/>
            <person name="Hu Y."/>
            <person name="Zi S."/>
            <person name="Li J."/>
            <person name="Ni P."/>
            <person name="Zheng H."/>
            <person name="Zhang Y."/>
            <person name="Zhao M."/>
            <person name="Hao Q."/>
            <person name="McDermott J."/>
            <person name="Samudrala R."/>
            <person name="Kristiansen K."/>
            <person name="Wong G.K.-S."/>
        </authorList>
    </citation>
    <scope>NUCLEOTIDE SEQUENCE</scope>
</reference>
<reference evidence="1" key="1">
    <citation type="journal article" date="2005" name="PLoS Biol.">
        <title>The genomes of Oryza sativa: a history of duplications.</title>
        <authorList>
            <person name="Yu J."/>
            <person name="Wang J."/>
            <person name="Lin W."/>
            <person name="Li S."/>
            <person name="Li H."/>
            <person name="Zhou J."/>
            <person name="Ni P."/>
            <person name="Dong W."/>
            <person name="Hu S."/>
            <person name="Zeng C."/>
            <person name="Zhang J."/>
            <person name="Zhang Y."/>
            <person name="Li R."/>
            <person name="Xu Z."/>
            <person name="Li S."/>
            <person name="Li X."/>
            <person name="Zheng H."/>
            <person name="Cong L."/>
            <person name="Lin L."/>
            <person name="Yin J."/>
            <person name="Geng J."/>
            <person name="Li G."/>
            <person name="Shi J."/>
            <person name="Liu J."/>
            <person name="Lv H."/>
            <person name="Li J."/>
            <person name="Wang J."/>
            <person name="Deng Y."/>
            <person name="Ran L."/>
            <person name="Shi X."/>
            <person name="Wang X."/>
            <person name="Wu Q."/>
            <person name="Li C."/>
            <person name="Ren X."/>
            <person name="Wang J."/>
            <person name="Wang X."/>
            <person name="Li D."/>
            <person name="Liu D."/>
            <person name="Zhang X."/>
            <person name="Ji Z."/>
            <person name="Zhao W."/>
            <person name="Sun Y."/>
            <person name="Zhang Z."/>
            <person name="Bao J."/>
            <person name="Han Y."/>
            <person name="Dong L."/>
            <person name="Ji J."/>
            <person name="Chen P."/>
            <person name="Wu S."/>
            <person name="Liu J."/>
            <person name="Xiao Y."/>
            <person name="Bu D."/>
            <person name="Tan J."/>
            <person name="Yang L."/>
            <person name="Ye C."/>
            <person name="Zhang J."/>
            <person name="Xu J."/>
            <person name="Zhou Y."/>
            <person name="Yu Y."/>
            <person name="Zhang B."/>
            <person name="Zhuang S."/>
            <person name="Wei H."/>
            <person name="Liu B."/>
            <person name="Lei M."/>
            <person name="Yu H."/>
            <person name="Li Y."/>
            <person name="Xu H."/>
            <person name="Wei S."/>
            <person name="He X."/>
            <person name="Fang L."/>
            <person name="Zhang Z."/>
            <person name="Zhang Y."/>
            <person name="Huang X."/>
            <person name="Su Z."/>
            <person name="Tong W."/>
            <person name="Li J."/>
            <person name="Tong Z."/>
            <person name="Li S."/>
            <person name="Ye J."/>
            <person name="Wang L."/>
            <person name="Fang L."/>
            <person name="Lei T."/>
            <person name="Chen C."/>
            <person name="Chen H."/>
            <person name="Xu Z."/>
            <person name="Li H."/>
            <person name="Huang H."/>
            <person name="Zhang F."/>
            <person name="Xu H."/>
            <person name="Li N."/>
            <person name="Zhao C."/>
            <person name="Li S."/>
            <person name="Dong L."/>
            <person name="Huang Y."/>
            <person name="Li L."/>
            <person name="Xi Y."/>
            <person name="Qi Q."/>
            <person name="Li W."/>
            <person name="Zhang B."/>
            <person name="Hu W."/>
            <person name="Zhang Y."/>
            <person name="Tian X."/>
            <person name="Jiao Y."/>
            <person name="Liang X."/>
            <person name="Jin J."/>
            <person name="Gao L."/>
            <person name="Zheng W."/>
            <person name="Hao B."/>
            <person name="Liu S."/>
            <person name="Wang W."/>
            <person name="Yuan L."/>
            <person name="Cao M."/>
            <person name="McDermott J."/>
            <person name="Samudrala R."/>
            <person name="Wang J."/>
            <person name="Wong G.K."/>
            <person name="Yang H."/>
        </authorList>
    </citation>
    <scope>NUCLEOTIDE SEQUENCE [LARGE SCALE GENOMIC DNA]</scope>
</reference>
<name>A0A8J8YPU8_ORYSJ</name>
<dbReference type="EMBL" id="CM000141">
    <property type="protein sequence ID" value="EEE60844.1"/>
    <property type="molecule type" value="Genomic_DNA"/>
</dbReference>
<sequence>MVAIPTLRRSPDGACRFPRGGMEEVVARAKRLARPHLCLAVPGRRAPRPERPLLFPIASASIDCVADARRVILFDEFSFRPGGVSAVSVHGCHGGWPRPERPKLQAADPGLMGFILISNSLFFQINKRVRLR</sequence>
<evidence type="ECO:0000313" key="1">
    <source>
        <dbReference type="EMBL" id="EEE60844.1"/>
    </source>
</evidence>